<protein>
    <submittedName>
        <fullName evidence="1">Uncharacterized protein</fullName>
    </submittedName>
</protein>
<evidence type="ECO:0000313" key="1">
    <source>
        <dbReference type="EMBL" id="GMH29515.1"/>
    </source>
</evidence>
<sequence>MLGAFRVSRMSPNIALVLGSTALATRSRLPIFSLEECEPWSLVKPSMVSFAFAQCTAKEGLFASSPHGLLTIN</sequence>
<gene>
    <name evidence="1" type="ORF">Nepgr_031358</name>
</gene>
<dbReference type="Proteomes" id="UP001279734">
    <property type="component" value="Unassembled WGS sequence"/>
</dbReference>
<dbReference type="EMBL" id="BSYO01000036">
    <property type="protein sequence ID" value="GMH29515.1"/>
    <property type="molecule type" value="Genomic_DNA"/>
</dbReference>
<proteinExistence type="predicted"/>
<accession>A0AAD3TH83</accession>
<comment type="caution">
    <text evidence="1">The sequence shown here is derived from an EMBL/GenBank/DDBJ whole genome shotgun (WGS) entry which is preliminary data.</text>
</comment>
<reference evidence="1" key="1">
    <citation type="submission" date="2023-05" db="EMBL/GenBank/DDBJ databases">
        <title>Nepenthes gracilis genome sequencing.</title>
        <authorList>
            <person name="Fukushima K."/>
        </authorList>
    </citation>
    <scope>NUCLEOTIDE SEQUENCE</scope>
    <source>
        <strain evidence="1">SING2019-196</strain>
    </source>
</reference>
<name>A0AAD3TH83_NEPGR</name>
<keyword evidence="2" id="KW-1185">Reference proteome</keyword>
<dbReference type="AlphaFoldDB" id="A0AAD3TH83"/>
<evidence type="ECO:0000313" key="2">
    <source>
        <dbReference type="Proteomes" id="UP001279734"/>
    </source>
</evidence>
<organism evidence="1 2">
    <name type="scientific">Nepenthes gracilis</name>
    <name type="common">Slender pitcher plant</name>
    <dbReference type="NCBI Taxonomy" id="150966"/>
    <lineage>
        <taxon>Eukaryota</taxon>
        <taxon>Viridiplantae</taxon>
        <taxon>Streptophyta</taxon>
        <taxon>Embryophyta</taxon>
        <taxon>Tracheophyta</taxon>
        <taxon>Spermatophyta</taxon>
        <taxon>Magnoliopsida</taxon>
        <taxon>eudicotyledons</taxon>
        <taxon>Gunneridae</taxon>
        <taxon>Pentapetalae</taxon>
        <taxon>Caryophyllales</taxon>
        <taxon>Nepenthaceae</taxon>
        <taxon>Nepenthes</taxon>
    </lineage>
</organism>